<name>A0A2T3KIU5_9GAMM</name>
<feature type="chain" id="PRO_5015600820" description="Sel1 repeat family protein" evidence="1">
    <location>
        <begin position="25"/>
        <end position="325"/>
    </location>
</feature>
<sequence>MQKVKIGYRWLLCLCLLCASQTQAQTTYPAPSSMSVEDAYQLGDLLVDQYKIKQGQPYLKYAADKGNAKAALAYSRSLSTNVMVLGPQEHEYAVKAAKLGNEDAMLTLSLNRNIFGDREKFRTELLKISKEKAEQGDADAMRKLSLLYLDTSDELDWLSKSAEYGNAKAQYELGRTYEVGEGWFFIPGNREKEVKRLYKASAEQGNFRGMEGYASIIYDEGNKKEALDIWIKMANTGDAGSIIFLAARYLHSLPQITYPEKDEVLGAAYSKIYLDSMGTDKEHDLYDIYKEQYLETMSHLSDAQKKQVNDFAKKFLSKHTVRVLR</sequence>
<evidence type="ECO:0000256" key="1">
    <source>
        <dbReference type="SAM" id="SignalP"/>
    </source>
</evidence>
<dbReference type="RefSeq" id="WP_107289570.1">
    <property type="nucleotide sequence ID" value="NZ_PYNF01000006.1"/>
</dbReference>
<evidence type="ECO:0008006" key="4">
    <source>
        <dbReference type="Google" id="ProtNLM"/>
    </source>
</evidence>
<accession>A0A2T3KIU5</accession>
<dbReference type="Proteomes" id="UP000241426">
    <property type="component" value="Unassembled WGS sequence"/>
</dbReference>
<protein>
    <recommendedName>
        <fullName evidence="4">Sel1 repeat family protein</fullName>
    </recommendedName>
</protein>
<dbReference type="Gene3D" id="1.25.40.10">
    <property type="entry name" value="Tetratricopeptide repeat domain"/>
    <property type="match status" value="1"/>
</dbReference>
<dbReference type="InterPro" id="IPR011990">
    <property type="entry name" value="TPR-like_helical_dom_sf"/>
</dbReference>
<evidence type="ECO:0000313" key="3">
    <source>
        <dbReference type="Proteomes" id="UP000241426"/>
    </source>
</evidence>
<comment type="caution">
    <text evidence="2">The sequence shown here is derived from an EMBL/GenBank/DDBJ whole genome shotgun (WGS) entry which is preliminary data.</text>
</comment>
<dbReference type="PANTHER" id="PTHR11102">
    <property type="entry name" value="SEL-1-LIKE PROTEIN"/>
    <property type="match status" value="1"/>
</dbReference>
<feature type="signal peptide" evidence="1">
    <location>
        <begin position="1"/>
        <end position="24"/>
    </location>
</feature>
<dbReference type="PANTHER" id="PTHR11102:SF160">
    <property type="entry name" value="ERAD-ASSOCIATED E3 UBIQUITIN-PROTEIN LIGASE COMPONENT HRD3"/>
    <property type="match status" value="1"/>
</dbReference>
<dbReference type="SUPFAM" id="SSF81901">
    <property type="entry name" value="HCP-like"/>
    <property type="match status" value="1"/>
</dbReference>
<dbReference type="InterPro" id="IPR050767">
    <property type="entry name" value="Sel1_AlgK"/>
</dbReference>
<organism evidence="2 3">
    <name type="scientific">Photobacterium kishitanii</name>
    <dbReference type="NCBI Taxonomy" id="318456"/>
    <lineage>
        <taxon>Bacteria</taxon>
        <taxon>Pseudomonadati</taxon>
        <taxon>Pseudomonadota</taxon>
        <taxon>Gammaproteobacteria</taxon>
        <taxon>Vibrionales</taxon>
        <taxon>Vibrionaceae</taxon>
        <taxon>Photobacterium</taxon>
    </lineage>
</organism>
<keyword evidence="1" id="KW-0732">Signal</keyword>
<evidence type="ECO:0000313" key="2">
    <source>
        <dbReference type="EMBL" id="PSU99238.1"/>
    </source>
</evidence>
<proteinExistence type="predicted"/>
<reference evidence="2 3" key="1">
    <citation type="submission" date="2018-01" db="EMBL/GenBank/DDBJ databases">
        <title>Whole genome sequencing of Histamine producing bacteria.</title>
        <authorList>
            <person name="Butler K."/>
        </authorList>
    </citation>
    <scope>NUCLEOTIDE SEQUENCE [LARGE SCALE GENOMIC DNA]</scope>
    <source>
        <strain evidence="2 3">FS-7.2</strain>
    </source>
</reference>
<gene>
    <name evidence="2" type="ORF">C9J27_09740</name>
</gene>
<dbReference type="AlphaFoldDB" id="A0A2T3KIU5"/>
<dbReference type="EMBL" id="PYNF01000006">
    <property type="protein sequence ID" value="PSU99238.1"/>
    <property type="molecule type" value="Genomic_DNA"/>
</dbReference>